<organism evidence="1 2">
    <name type="scientific">Akkermansia muciniphila</name>
    <dbReference type="NCBI Taxonomy" id="239935"/>
    <lineage>
        <taxon>Bacteria</taxon>
        <taxon>Pseudomonadati</taxon>
        <taxon>Verrucomicrobiota</taxon>
        <taxon>Verrucomicrobiia</taxon>
        <taxon>Verrucomicrobiales</taxon>
        <taxon>Akkermansiaceae</taxon>
        <taxon>Akkermansia</taxon>
    </lineage>
</organism>
<dbReference type="Proteomes" id="UP000236075">
    <property type="component" value="Unassembled WGS sequence"/>
</dbReference>
<accession>A0AAX0WNH5</accession>
<name>A0AAX0WNH5_9BACT</name>
<evidence type="ECO:0000313" key="2">
    <source>
        <dbReference type="Proteomes" id="UP000236075"/>
    </source>
</evidence>
<gene>
    <name evidence="1" type="ORF">CXT95_00045</name>
</gene>
<evidence type="ECO:0000313" key="1">
    <source>
        <dbReference type="EMBL" id="PND05990.1"/>
    </source>
</evidence>
<proteinExistence type="predicted"/>
<comment type="caution">
    <text evidence="1">The sequence shown here is derived from an EMBL/GenBank/DDBJ whole genome shotgun (WGS) entry which is preliminary data.</text>
</comment>
<reference evidence="1 2" key="1">
    <citation type="journal article" date="2017" name="BMC Genomics">
        <title>Genome sequencing of 39 Akkermansia muciniphila isolates reveals its population structure, genomic and functional diverisity, and global distribution in mammalian gut microbiotas.</title>
        <authorList>
            <person name="Guo X."/>
            <person name="Li S."/>
            <person name="Zhang J."/>
            <person name="Wu F."/>
            <person name="Li X."/>
            <person name="Wu D."/>
            <person name="Zhang M."/>
            <person name="Ou Z."/>
            <person name="Jie Z."/>
            <person name="Yan Q."/>
            <person name="Li P."/>
            <person name="Yi J."/>
            <person name="Peng Y."/>
        </authorList>
    </citation>
    <scope>NUCLEOTIDE SEQUENCE [LARGE SCALE GENOMIC DNA]</scope>
    <source>
        <strain evidence="1 2">GP28</strain>
    </source>
</reference>
<dbReference type="AlphaFoldDB" id="A0AAX0WNH5"/>
<sequence>MKLVNLIDFRNWLVKEQGLSERSSRDIVCRLSRLSKIEPKCSEKDLDLSKYFLEKNEDFNNLSMFVKSQLRRSLTLYKLFLDTK</sequence>
<protein>
    <submittedName>
        <fullName evidence="1">Uncharacterized protein</fullName>
    </submittedName>
</protein>
<dbReference type="EMBL" id="PJLB01000001">
    <property type="protein sequence ID" value="PND05990.1"/>
    <property type="molecule type" value="Genomic_DNA"/>
</dbReference>